<dbReference type="EMBL" id="FSRN01000002">
    <property type="protein sequence ID" value="SIO31609.1"/>
    <property type="molecule type" value="Genomic_DNA"/>
</dbReference>
<organism evidence="2 3">
    <name type="scientific">Carnobacterium alterfunditum</name>
    <dbReference type="NCBI Taxonomy" id="28230"/>
    <lineage>
        <taxon>Bacteria</taxon>
        <taxon>Bacillati</taxon>
        <taxon>Bacillota</taxon>
        <taxon>Bacilli</taxon>
        <taxon>Lactobacillales</taxon>
        <taxon>Carnobacteriaceae</taxon>
        <taxon>Carnobacterium</taxon>
    </lineage>
</organism>
<reference evidence="3" key="2">
    <citation type="submission" date="2016-11" db="EMBL/GenBank/DDBJ databases">
        <authorList>
            <person name="Varghese N."/>
            <person name="Submissions S."/>
        </authorList>
    </citation>
    <scope>NUCLEOTIDE SEQUENCE [LARGE SCALE GENOMIC DNA]</scope>
    <source>
        <strain evidence="3">313</strain>
    </source>
</reference>
<reference evidence="2" key="1">
    <citation type="submission" date="2016-11" db="EMBL/GenBank/DDBJ databases">
        <authorList>
            <person name="Jaros S."/>
            <person name="Januszkiewicz K."/>
            <person name="Wedrychowicz H."/>
        </authorList>
    </citation>
    <scope>NUCLEOTIDE SEQUENCE [LARGE SCALE GENOMIC DNA]</scope>
    <source>
        <strain evidence="2">313</strain>
    </source>
</reference>
<evidence type="ECO:0000313" key="3">
    <source>
        <dbReference type="Proteomes" id="UP000184758"/>
    </source>
</evidence>
<proteinExistence type="predicted"/>
<dbReference type="Pfam" id="PF19552">
    <property type="entry name" value="DUF6075"/>
    <property type="match status" value="1"/>
</dbReference>
<keyword evidence="3" id="KW-1185">Reference proteome</keyword>
<dbReference type="Proteomes" id="UP000184758">
    <property type="component" value="Unassembled WGS sequence"/>
</dbReference>
<evidence type="ECO:0000313" key="1">
    <source>
        <dbReference type="EMBL" id="SIO31609.1"/>
    </source>
</evidence>
<name>A0A1N6IK23_9LACT</name>
<gene>
    <name evidence="1" type="ORF">SAMN05878443_2339</name>
    <name evidence="2" type="ORF">SAMN05878443_2383</name>
</gene>
<evidence type="ECO:0000313" key="2">
    <source>
        <dbReference type="EMBL" id="SIO32384.1"/>
    </source>
</evidence>
<dbReference type="eggNOG" id="ENOG502ZM1Q">
    <property type="taxonomic scope" value="Bacteria"/>
</dbReference>
<dbReference type="RefSeq" id="WP_034545046.1">
    <property type="nucleotide sequence ID" value="NZ_FSRN01000002.1"/>
</dbReference>
<protein>
    <submittedName>
        <fullName evidence="2">Uncharacterized protein</fullName>
    </submittedName>
</protein>
<sequence length="108" mass="13069">MKNENYYKLIERDNTNPENHERRALFTIFSENKELYAKIDNLYDFEEHWIKTDCFEKVDFSSGNRKMVELAFNLYNNYDCSTPLEIFSLLDNDNYELAMKAVNIRFNK</sequence>
<dbReference type="AlphaFoldDB" id="A0A1N6IK23"/>
<dbReference type="EMBL" id="FSRN01000003">
    <property type="protein sequence ID" value="SIO32384.1"/>
    <property type="molecule type" value="Genomic_DNA"/>
</dbReference>
<dbReference type="InterPro" id="IPR045721">
    <property type="entry name" value="DUF6075"/>
</dbReference>
<dbReference type="OrthoDB" id="1910980at2"/>
<accession>A0A1N6IK23</accession>